<comment type="similarity">
    <text evidence="1">Belongs to the amidase family.</text>
</comment>
<proteinExistence type="inferred from homology"/>
<accession>A0A6A5WD87</accession>
<dbReference type="AlphaFoldDB" id="A0A6A5WD87"/>
<name>A0A6A5WD87_9PLEO</name>
<dbReference type="GO" id="GO:0016787">
    <property type="term" value="F:hydrolase activity"/>
    <property type="evidence" value="ECO:0007669"/>
    <property type="project" value="UniProtKB-KW"/>
</dbReference>
<feature type="domain" description="Amidase" evidence="3">
    <location>
        <begin position="92"/>
        <end position="310"/>
    </location>
</feature>
<dbReference type="PANTHER" id="PTHR46072">
    <property type="entry name" value="AMIDASE-RELATED-RELATED"/>
    <property type="match status" value="1"/>
</dbReference>
<dbReference type="Pfam" id="PF01425">
    <property type="entry name" value="Amidase"/>
    <property type="match status" value="1"/>
</dbReference>
<keyword evidence="5" id="KW-1185">Reference proteome</keyword>
<dbReference type="OrthoDB" id="6428749at2759"/>
<dbReference type="Proteomes" id="UP000799779">
    <property type="component" value="Unassembled WGS sequence"/>
</dbReference>
<evidence type="ECO:0000256" key="1">
    <source>
        <dbReference type="ARBA" id="ARBA00009199"/>
    </source>
</evidence>
<dbReference type="InterPro" id="IPR023631">
    <property type="entry name" value="Amidase_dom"/>
</dbReference>
<dbReference type="Gene3D" id="3.90.1300.10">
    <property type="entry name" value="Amidase signature (AS) domain"/>
    <property type="match status" value="1"/>
</dbReference>
<organism evidence="4 5">
    <name type="scientific">Amniculicola lignicola CBS 123094</name>
    <dbReference type="NCBI Taxonomy" id="1392246"/>
    <lineage>
        <taxon>Eukaryota</taxon>
        <taxon>Fungi</taxon>
        <taxon>Dikarya</taxon>
        <taxon>Ascomycota</taxon>
        <taxon>Pezizomycotina</taxon>
        <taxon>Dothideomycetes</taxon>
        <taxon>Pleosporomycetidae</taxon>
        <taxon>Pleosporales</taxon>
        <taxon>Amniculicolaceae</taxon>
        <taxon>Amniculicola</taxon>
    </lineage>
</organism>
<dbReference type="SUPFAM" id="SSF75304">
    <property type="entry name" value="Amidase signature (AS) enzymes"/>
    <property type="match status" value="1"/>
</dbReference>
<evidence type="ECO:0000313" key="5">
    <source>
        <dbReference type="Proteomes" id="UP000799779"/>
    </source>
</evidence>
<sequence>MLISSRENLATRKRSVWPRTILTAMTVVEAHWESKAAAHRAFLASRVPNGWRVPVLDSPKVGALNIHNGIWSSEVVTTAFCERAAVAKQWLNWALHGLPISVKKIFDVPGTPSTFGFISCIEGIAPRDGLIVALRKEAGTIPFIKTNISQRCLLVESSNNIFGTVLNPWNPSLSAGGSPGCNCEGVLVAFRGSPLGVGTDGRGPLRTPAAWNGVCTIKPSSAGIPGGARGNWYSDSTTGYYGPFANGVINMRIWMQAVLGTHPWLKDPGILPMPWNTTIQALKKLNIGLLLDDGIIDSSPPLRNAGHEVLELGWATLHRRATEIIFRIYTQEGGVGIREQLEKSAEPLIPRTFTARKGVRNDYMKAWQELWPDTMITAPYPHPAPPHGQYITSAIPAMYNLLDYPCCIIPPYTG</sequence>
<evidence type="ECO:0000259" key="3">
    <source>
        <dbReference type="Pfam" id="PF01425"/>
    </source>
</evidence>
<reference evidence="4" key="1">
    <citation type="journal article" date="2020" name="Stud. Mycol.">
        <title>101 Dothideomycetes genomes: a test case for predicting lifestyles and emergence of pathogens.</title>
        <authorList>
            <person name="Haridas S."/>
            <person name="Albert R."/>
            <person name="Binder M."/>
            <person name="Bloem J."/>
            <person name="Labutti K."/>
            <person name="Salamov A."/>
            <person name="Andreopoulos B."/>
            <person name="Baker S."/>
            <person name="Barry K."/>
            <person name="Bills G."/>
            <person name="Bluhm B."/>
            <person name="Cannon C."/>
            <person name="Castanera R."/>
            <person name="Culley D."/>
            <person name="Daum C."/>
            <person name="Ezra D."/>
            <person name="Gonzalez J."/>
            <person name="Henrissat B."/>
            <person name="Kuo A."/>
            <person name="Liang C."/>
            <person name="Lipzen A."/>
            <person name="Lutzoni F."/>
            <person name="Magnuson J."/>
            <person name="Mondo S."/>
            <person name="Nolan M."/>
            <person name="Ohm R."/>
            <person name="Pangilinan J."/>
            <person name="Park H.-J."/>
            <person name="Ramirez L."/>
            <person name="Alfaro M."/>
            <person name="Sun H."/>
            <person name="Tritt A."/>
            <person name="Yoshinaga Y."/>
            <person name="Zwiers L.-H."/>
            <person name="Turgeon B."/>
            <person name="Goodwin S."/>
            <person name="Spatafora J."/>
            <person name="Crous P."/>
            <person name="Grigoriev I."/>
        </authorList>
    </citation>
    <scope>NUCLEOTIDE SEQUENCE</scope>
    <source>
        <strain evidence="4">CBS 123094</strain>
    </source>
</reference>
<evidence type="ECO:0000256" key="2">
    <source>
        <dbReference type="ARBA" id="ARBA00022801"/>
    </source>
</evidence>
<evidence type="ECO:0000313" key="4">
    <source>
        <dbReference type="EMBL" id="KAF1999078.1"/>
    </source>
</evidence>
<dbReference type="EMBL" id="ML977598">
    <property type="protein sequence ID" value="KAF1999078.1"/>
    <property type="molecule type" value="Genomic_DNA"/>
</dbReference>
<gene>
    <name evidence="4" type="ORF">P154DRAFT_601845</name>
</gene>
<protein>
    <submittedName>
        <fullName evidence="4">Amidase signature enzyme</fullName>
    </submittedName>
</protein>
<dbReference type="InterPro" id="IPR036928">
    <property type="entry name" value="AS_sf"/>
</dbReference>
<keyword evidence="2" id="KW-0378">Hydrolase</keyword>